<accession>A0A7C2AMA1</accession>
<name>A0A7C2AMA1_DESA2</name>
<dbReference type="RefSeq" id="WP_066060253.1">
    <property type="nucleotide sequence ID" value="NZ_CP013015.1"/>
</dbReference>
<dbReference type="EMBL" id="DRIH01000273">
    <property type="protein sequence ID" value="HEC68636.1"/>
    <property type="molecule type" value="Genomic_DNA"/>
</dbReference>
<reference evidence="1 3" key="1">
    <citation type="submission" date="2015-10" db="EMBL/GenBank/DDBJ databases">
        <title>Candidatus Desulfofervidus auxilii, a hydrogenotrophic sulfate-reducing bacterium involved in the thermophilic anaerobic oxidation of methane.</title>
        <authorList>
            <person name="Krukenberg V."/>
            <person name="Richter M."/>
            <person name="Wegener G."/>
        </authorList>
    </citation>
    <scope>NUCLEOTIDE SEQUENCE [LARGE SCALE GENOMIC DNA]</scope>
    <source>
        <strain evidence="1 3">HS1</strain>
    </source>
</reference>
<dbReference type="EMBL" id="CP013015">
    <property type="protein sequence ID" value="AMM39934.1"/>
    <property type="molecule type" value="Genomic_DNA"/>
</dbReference>
<gene>
    <name evidence="2" type="ORF">ENI35_07530</name>
    <name evidence="1" type="ORF">HS1_000128</name>
</gene>
<dbReference type="Proteomes" id="UP000070560">
    <property type="component" value="Chromosome"/>
</dbReference>
<dbReference type="AlphaFoldDB" id="A0A7C2AMA1"/>
<organism evidence="2">
    <name type="scientific">Desulfofervidus auxilii</name>
    <dbReference type="NCBI Taxonomy" id="1621989"/>
    <lineage>
        <taxon>Bacteria</taxon>
        <taxon>Pseudomonadati</taxon>
        <taxon>Thermodesulfobacteriota</taxon>
        <taxon>Candidatus Desulfofervidia</taxon>
        <taxon>Candidatus Desulfofervidales</taxon>
        <taxon>Candidatus Desulfofervidaceae</taxon>
        <taxon>Candidatus Desulfofervidus</taxon>
    </lineage>
</organism>
<protein>
    <submittedName>
        <fullName evidence="2">Uncharacterized protein</fullName>
    </submittedName>
</protein>
<evidence type="ECO:0000313" key="1">
    <source>
        <dbReference type="EMBL" id="AMM39934.1"/>
    </source>
</evidence>
<dbReference type="KEGG" id="daw:HS1_000128"/>
<proteinExistence type="predicted"/>
<keyword evidence="3" id="KW-1185">Reference proteome</keyword>
<sequence length="118" mass="14260">MEEALRKMASMDKVKGVWWWNNKKIKEFLNIPLDINTTRQLKDILPKLSKLFEDRMFKEEVGCVFESDFLLFKKVNKDWIVIWVKRDIPLALLRMEVTVTLNEWVSRKSKGLKKLKFW</sequence>
<evidence type="ECO:0000313" key="2">
    <source>
        <dbReference type="EMBL" id="HEC68636.1"/>
    </source>
</evidence>
<evidence type="ECO:0000313" key="3">
    <source>
        <dbReference type="Proteomes" id="UP000070560"/>
    </source>
</evidence>
<reference evidence="2" key="2">
    <citation type="journal article" date="2020" name="mSystems">
        <title>Genome- and Community-Level Interaction Insights into Carbon Utilization and Element Cycling Functions of Hydrothermarchaeota in Hydrothermal Sediment.</title>
        <authorList>
            <person name="Zhou Z."/>
            <person name="Liu Y."/>
            <person name="Xu W."/>
            <person name="Pan J."/>
            <person name="Luo Z.H."/>
            <person name="Li M."/>
        </authorList>
    </citation>
    <scope>NUCLEOTIDE SEQUENCE [LARGE SCALE GENOMIC DNA]</scope>
    <source>
        <strain evidence="2">HyVt-389</strain>
    </source>
</reference>
<dbReference type="Proteomes" id="UP000885738">
    <property type="component" value="Unassembled WGS sequence"/>
</dbReference>